<organism evidence="15">
    <name type="scientific">Picocystis salinarum</name>
    <dbReference type="NCBI Taxonomy" id="88271"/>
    <lineage>
        <taxon>Eukaryota</taxon>
        <taxon>Viridiplantae</taxon>
        <taxon>Chlorophyta</taxon>
        <taxon>Picocystophyceae</taxon>
        <taxon>Picocystales</taxon>
        <taxon>Picocystaceae</taxon>
        <taxon>Picocystis</taxon>
    </lineage>
</organism>
<keyword evidence="10 12" id="KW-0175">Coiled coil</keyword>
<evidence type="ECO:0000313" key="18">
    <source>
        <dbReference type="EMBL" id="CAE0608075.1"/>
    </source>
</evidence>
<keyword evidence="11" id="KW-0472">Membrane</keyword>
<dbReference type="SMART" id="SM01270">
    <property type="entry name" value="Longin"/>
    <property type="match status" value="1"/>
</dbReference>
<comment type="subcellular location">
    <subcellularLocation>
        <location evidence="1">Endoplasmic reticulum membrane</location>
        <topology evidence="1">Single-pass type IV membrane protein</topology>
    </subcellularLocation>
    <subcellularLocation>
        <location evidence="2">Golgi apparatus membrane</location>
    </subcellularLocation>
</comment>
<evidence type="ECO:0000256" key="4">
    <source>
        <dbReference type="ARBA" id="ARBA00022448"/>
    </source>
</evidence>
<feature type="domain" description="Longin" evidence="13">
    <location>
        <begin position="6"/>
        <end position="119"/>
    </location>
</feature>
<evidence type="ECO:0000256" key="11">
    <source>
        <dbReference type="ARBA" id="ARBA00023136"/>
    </source>
</evidence>
<evidence type="ECO:0000259" key="13">
    <source>
        <dbReference type="PROSITE" id="PS50859"/>
    </source>
</evidence>
<evidence type="ECO:0008006" key="19">
    <source>
        <dbReference type="Google" id="ProtNLM"/>
    </source>
</evidence>
<dbReference type="GO" id="GO:0005789">
    <property type="term" value="C:endoplasmic reticulum membrane"/>
    <property type="evidence" value="ECO:0007669"/>
    <property type="project" value="UniProtKB-SubCell"/>
</dbReference>
<evidence type="ECO:0000256" key="9">
    <source>
        <dbReference type="ARBA" id="ARBA00023034"/>
    </source>
</evidence>
<keyword evidence="5" id="KW-0812">Transmembrane</keyword>
<dbReference type="InterPro" id="IPR011012">
    <property type="entry name" value="Longin-like_dom_sf"/>
</dbReference>
<proteinExistence type="inferred from homology"/>
<evidence type="ECO:0000256" key="12">
    <source>
        <dbReference type="PROSITE-ProRule" id="PRU00290"/>
    </source>
</evidence>
<dbReference type="EMBL" id="HBIS01002120">
    <property type="protein sequence ID" value="CAE0608075.1"/>
    <property type="molecule type" value="Transcribed_RNA"/>
</dbReference>
<name>A0A6U9Q4W5_9CHLO</name>
<evidence type="ECO:0000256" key="7">
    <source>
        <dbReference type="ARBA" id="ARBA00022927"/>
    </source>
</evidence>
<dbReference type="InterPro" id="IPR010908">
    <property type="entry name" value="Longin_dom"/>
</dbReference>
<evidence type="ECO:0000256" key="2">
    <source>
        <dbReference type="ARBA" id="ARBA00004394"/>
    </source>
</evidence>
<dbReference type="SUPFAM" id="SSF58038">
    <property type="entry name" value="SNARE fusion complex"/>
    <property type="match status" value="1"/>
</dbReference>
<evidence type="ECO:0000256" key="3">
    <source>
        <dbReference type="ARBA" id="ARBA00008025"/>
    </source>
</evidence>
<dbReference type="InterPro" id="IPR042855">
    <property type="entry name" value="V_SNARE_CC"/>
</dbReference>
<dbReference type="PROSITE" id="PS50892">
    <property type="entry name" value="V_SNARE"/>
    <property type="match status" value="1"/>
</dbReference>
<dbReference type="PANTHER" id="PTHR45837">
    <property type="entry name" value="VESICLE-TRAFFICKING PROTEIN SEC22B"/>
    <property type="match status" value="1"/>
</dbReference>
<dbReference type="EMBL" id="HBIS01002115">
    <property type="protein sequence ID" value="CAE0608070.1"/>
    <property type="molecule type" value="Transcribed_RNA"/>
</dbReference>
<gene>
    <name evidence="15" type="ORF">PSAL00342_LOCUS1886</name>
    <name evidence="16" type="ORF">PSAL00342_LOCUS1887</name>
    <name evidence="17" type="ORF">PSAL00342_LOCUS1889</name>
    <name evidence="18" type="ORF">PSAL00342_LOCUS1892</name>
</gene>
<evidence type="ECO:0000256" key="5">
    <source>
        <dbReference type="ARBA" id="ARBA00022692"/>
    </source>
</evidence>
<evidence type="ECO:0000313" key="17">
    <source>
        <dbReference type="EMBL" id="CAE0608072.1"/>
    </source>
</evidence>
<keyword evidence="7" id="KW-0653">Protein transport</keyword>
<evidence type="ECO:0000256" key="1">
    <source>
        <dbReference type="ARBA" id="ARBA00004163"/>
    </source>
</evidence>
<dbReference type="EMBL" id="HBIS01002114">
    <property type="protein sequence ID" value="CAE0608069.1"/>
    <property type="molecule type" value="Transcribed_RNA"/>
</dbReference>
<keyword evidence="8" id="KW-1133">Transmembrane helix</keyword>
<dbReference type="GO" id="GO:0006890">
    <property type="term" value="P:retrograde vesicle-mediated transport, Golgi to endoplasmic reticulum"/>
    <property type="evidence" value="ECO:0007669"/>
    <property type="project" value="InterPro"/>
</dbReference>
<dbReference type="Gene3D" id="1.20.5.110">
    <property type="match status" value="1"/>
</dbReference>
<dbReference type="SUPFAM" id="SSF64356">
    <property type="entry name" value="SNARE-like"/>
    <property type="match status" value="1"/>
</dbReference>
<reference evidence="15" key="1">
    <citation type="submission" date="2021-01" db="EMBL/GenBank/DDBJ databases">
        <authorList>
            <person name="Corre E."/>
            <person name="Pelletier E."/>
            <person name="Niang G."/>
            <person name="Scheremetjew M."/>
            <person name="Finn R."/>
            <person name="Kale V."/>
            <person name="Holt S."/>
            <person name="Cochrane G."/>
            <person name="Meng A."/>
            <person name="Brown T."/>
            <person name="Cohen L."/>
        </authorList>
    </citation>
    <scope>NUCLEOTIDE SEQUENCE</scope>
    <source>
        <strain evidence="15">CCMP1897</strain>
    </source>
</reference>
<evidence type="ECO:0000313" key="15">
    <source>
        <dbReference type="EMBL" id="CAE0608069.1"/>
    </source>
</evidence>
<evidence type="ECO:0000259" key="14">
    <source>
        <dbReference type="PROSITE" id="PS50892"/>
    </source>
</evidence>
<dbReference type="Gene3D" id="3.30.450.50">
    <property type="entry name" value="Longin domain"/>
    <property type="match status" value="1"/>
</dbReference>
<evidence type="ECO:0000256" key="6">
    <source>
        <dbReference type="ARBA" id="ARBA00022824"/>
    </source>
</evidence>
<dbReference type="Pfam" id="PF13774">
    <property type="entry name" value="Longin"/>
    <property type="match status" value="1"/>
</dbReference>
<dbReference type="GO" id="GO:0015031">
    <property type="term" value="P:protein transport"/>
    <property type="evidence" value="ECO:0007669"/>
    <property type="project" value="UniProtKB-KW"/>
</dbReference>
<dbReference type="InterPro" id="IPR044565">
    <property type="entry name" value="Sec22"/>
</dbReference>
<dbReference type="CDD" id="cd14824">
    <property type="entry name" value="Longin"/>
    <property type="match status" value="1"/>
</dbReference>
<comment type="similarity">
    <text evidence="3">Belongs to the synaptobrevin family.</text>
</comment>
<feature type="domain" description="V-SNARE coiled-coil homology" evidence="14">
    <location>
        <begin position="134"/>
        <end position="181"/>
    </location>
</feature>
<dbReference type="AlphaFoldDB" id="A0A6U9Q4W5"/>
<keyword evidence="9" id="KW-0333">Golgi apparatus</keyword>
<sequence length="186" mass="21652">MVRVTMIARLGDGLPLCEGTDVEKSNDLDVCKRQAKTLIRKLGNTNRPEPKLSYESGPFLVHYMIEGSVVYVVVCDRKYPKKLAFKYLDEIRQEFENLYRGQVDTVVRPYAFIKFDTFIQKTRKLYMDTRAQRNMMKLSEELSEVQQIMTRNIQEVLGQGEKLDRTLRAFCQPRKTLNAYNAAVLL</sequence>
<evidence type="ECO:0000256" key="8">
    <source>
        <dbReference type="ARBA" id="ARBA00022989"/>
    </source>
</evidence>
<dbReference type="PROSITE" id="PS50859">
    <property type="entry name" value="LONGIN"/>
    <property type="match status" value="1"/>
</dbReference>
<evidence type="ECO:0000313" key="16">
    <source>
        <dbReference type="EMBL" id="CAE0608070.1"/>
    </source>
</evidence>
<keyword evidence="6" id="KW-0256">Endoplasmic reticulum</keyword>
<accession>A0A6U9Q4W5</accession>
<dbReference type="GO" id="GO:0005484">
    <property type="term" value="F:SNAP receptor activity"/>
    <property type="evidence" value="ECO:0007669"/>
    <property type="project" value="InterPro"/>
</dbReference>
<protein>
    <recommendedName>
        <fullName evidence="19">Longin domain-containing protein</fullName>
    </recommendedName>
</protein>
<dbReference type="GO" id="GO:0006888">
    <property type="term" value="P:endoplasmic reticulum to Golgi vesicle-mediated transport"/>
    <property type="evidence" value="ECO:0007669"/>
    <property type="project" value="InterPro"/>
</dbReference>
<dbReference type="EMBL" id="HBIS01002117">
    <property type="protein sequence ID" value="CAE0608072.1"/>
    <property type="molecule type" value="Transcribed_RNA"/>
</dbReference>
<dbReference type="GO" id="GO:0000139">
    <property type="term" value="C:Golgi membrane"/>
    <property type="evidence" value="ECO:0007669"/>
    <property type="project" value="UniProtKB-SubCell"/>
</dbReference>
<evidence type="ECO:0000256" key="10">
    <source>
        <dbReference type="ARBA" id="ARBA00023054"/>
    </source>
</evidence>
<keyword evidence="4" id="KW-0813">Transport</keyword>